<comment type="caution">
    <text evidence="1">The sequence shown here is derived from an EMBL/GenBank/DDBJ whole genome shotgun (WGS) entry which is preliminary data.</text>
</comment>
<dbReference type="AlphaFoldDB" id="A0A011UFE5"/>
<evidence type="ECO:0000313" key="2">
    <source>
        <dbReference type="Proteomes" id="UP000019849"/>
    </source>
</evidence>
<evidence type="ECO:0000313" key="1">
    <source>
        <dbReference type="EMBL" id="EXL04881.1"/>
    </source>
</evidence>
<organism evidence="1 2">
    <name type="scientific">Aquamicrobium defluvii</name>
    <dbReference type="NCBI Taxonomy" id="69279"/>
    <lineage>
        <taxon>Bacteria</taxon>
        <taxon>Pseudomonadati</taxon>
        <taxon>Pseudomonadota</taxon>
        <taxon>Alphaproteobacteria</taxon>
        <taxon>Hyphomicrobiales</taxon>
        <taxon>Phyllobacteriaceae</taxon>
        <taxon>Aquamicrobium</taxon>
    </lineage>
</organism>
<name>A0A011UFE5_9HYPH</name>
<accession>A0A011UFE5</accession>
<protein>
    <submittedName>
        <fullName evidence="1">Uncharacterized protein</fullName>
    </submittedName>
</protein>
<reference evidence="1 2" key="1">
    <citation type="submission" date="2014-02" db="EMBL/GenBank/DDBJ databases">
        <title>Aquamicrobium defluvii Genome sequencing.</title>
        <authorList>
            <person name="Wang X."/>
        </authorList>
    </citation>
    <scope>NUCLEOTIDE SEQUENCE [LARGE SCALE GENOMIC DNA]</scope>
    <source>
        <strain evidence="1 2">W13Z1</strain>
    </source>
</reference>
<dbReference type="HOGENOM" id="CLU_2179126_0_0_5"/>
<sequence>MSRYTITVTSDGRSDPDAVIGYDPPLRTFFLQAFPDESGDDLALWFGTSDREYQTVDALHTAARSRGFDFMPLSEDVALQLADDFARDAARPPRDGPLVAFLRHLQSK</sequence>
<dbReference type="PATRIC" id="fig|69279.3.peg.2938"/>
<proteinExistence type="predicted"/>
<dbReference type="RefSeq" id="WP_035027927.1">
    <property type="nucleotide sequence ID" value="NZ_KK073892.1"/>
</dbReference>
<dbReference type="Proteomes" id="UP000019849">
    <property type="component" value="Unassembled WGS sequence"/>
</dbReference>
<gene>
    <name evidence="1" type="ORF">BG36_09210</name>
</gene>
<dbReference type="eggNOG" id="ENOG5034ASR">
    <property type="taxonomic scope" value="Bacteria"/>
</dbReference>
<dbReference type="EMBL" id="JENY01000020">
    <property type="protein sequence ID" value="EXL04881.1"/>
    <property type="molecule type" value="Genomic_DNA"/>
</dbReference>